<comment type="caution">
    <text evidence="1">The sequence shown here is derived from an EMBL/GenBank/DDBJ whole genome shotgun (WGS) entry which is preliminary data.</text>
</comment>
<reference evidence="1" key="1">
    <citation type="journal article" date="2015" name="Nature">
        <title>Complex archaea that bridge the gap between prokaryotes and eukaryotes.</title>
        <authorList>
            <person name="Spang A."/>
            <person name="Saw J.H."/>
            <person name="Jorgensen S.L."/>
            <person name="Zaremba-Niedzwiedzka K."/>
            <person name="Martijn J."/>
            <person name="Lind A.E."/>
            <person name="van Eijk R."/>
            <person name="Schleper C."/>
            <person name="Guy L."/>
            <person name="Ettema T.J."/>
        </authorList>
    </citation>
    <scope>NUCLEOTIDE SEQUENCE</scope>
</reference>
<protein>
    <submittedName>
        <fullName evidence="1">Uncharacterized protein</fullName>
    </submittedName>
</protein>
<gene>
    <name evidence="1" type="ORF">LCGC14_1018160</name>
</gene>
<accession>A0A0F9N2V7</accession>
<evidence type="ECO:0000313" key="1">
    <source>
        <dbReference type="EMBL" id="KKN12264.1"/>
    </source>
</evidence>
<proteinExistence type="predicted"/>
<organism evidence="1">
    <name type="scientific">marine sediment metagenome</name>
    <dbReference type="NCBI Taxonomy" id="412755"/>
    <lineage>
        <taxon>unclassified sequences</taxon>
        <taxon>metagenomes</taxon>
        <taxon>ecological metagenomes</taxon>
    </lineage>
</organism>
<dbReference type="EMBL" id="LAZR01004050">
    <property type="protein sequence ID" value="KKN12264.1"/>
    <property type="molecule type" value="Genomic_DNA"/>
</dbReference>
<dbReference type="AlphaFoldDB" id="A0A0F9N2V7"/>
<sequence length="128" mass="13696">MPFEGRYFTWTIVAGEDLEDLKPGTGHLFKAVALDDGKIAQNGREAGGILLYGCKQYEHLTLGYTGILKFTAGEYIAKGEHLTVRKDGYFHPAGPGEWVVGRCLDSAVVGGGVGTGAFNFANSTPLQD</sequence>
<name>A0A0F9N2V7_9ZZZZ</name>